<evidence type="ECO:0000313" key="1">
    <source>
        <dbReference type="EMBL" id="ASC71569.1"/>
    </source>
</evidence>
<reference evidence="1 2" key="1">
    <citation type="journal article" date="2016" name="Biochim. Biophys. Acta">
        <title>Characterization of red-shifted phycobilisomes isolated from the chlorophyll f-containing cyanobacterium Halomicronema hongdechloris.</title>
        <authorList>
            <person name="Li Y."/>
            <person name="Lin Y."/>
            <person name="Garvey C.J."/>
            <person name="Birch D."/>
            <person name="Corkery R.W."/>
            <person name="Loughlin P.C."/>
            <person name="Scheer H."/>
            <person name="Willows R.D."/>
            <person name="Chen M."/>
        </authorList>
    </citation>
    <scope>NUCLEOTIDE SEQUENCE [LARGE SCALE GENOMIC DNA]</scope>
    <source>
        <strain evidence="1 2">C2206</strain>
    </source>
</reference>
<proteinExistence type="predicted"/>
<keyword evidence="2" id="KW-1185">Reference proteome</keyword>
<evidence type="ECO:0000313" key="2">
    <source>
        <dbReference type="Proteomes" id="UP000191901"/>
    </source>
</evidence>
<dbReference type="Gene3D" id="3.40.50.300">
    <property type="entry name" value="P-loop containing nucleotide triphosphate hydrolases"/>
    <property type="match status" value="1"/>
</dbReference>
<name>A0A1Z3HMN9_9CYAN</name>
<organism evidence="1 2">
    <name type="scientific">Halomicronema hongdechloris C2206</name>
    <dbReference type="NCBI Taxonomy" id="1641165"/>
    <lineage>
        <taxon>Bacteria</taxon>
        <taxon>Bacillati</taxon>
        <taxon>Cyanobacteriota</taxon>
        <taxon>Cyanophyceae</taxon>
        <taxon>Nodosilineales</taxon>
        <taxon>Nodosilineaceae</taxon>
        <taxon>Halomicronema</taxon>
    </lineage>
</organism>
<protein>
    <recommendedName>
        <fullName evidence="3">Sulfotransferase family protein</fullName>
    </recommendedName>
</protein>
<dbReference type="SUPFAM" id="SSF52540">
    <property type="entry name" value="P-loop containing nucleoside triphosphate hydrolases"/>
    <property type="match status" value="1"/>
</dbReference>
<dbReference type="EMBL" id="CP021983">
    <property type="protein sequence ID" value="ASC71569.1"/>
    <property type="molecule type" value="Genomic_DNA"/>
</dbReference>
<dbReference type="Proteomes" id="UP000191901">
    <property type="component" value="Chromosome"/>
</dbReference>
<dbReference type="AlphaFoldDB" id="A0A1Z3HMN9"/>
<accession>A0A1Z3HMN9</accession>
<dbReference type="RefSeq" id="WP_137455093.1">
    <property type="nucleotide sequence ID" value="NZ_CP021983.2"/>
</dbReference>
<dbReference type="KEGG" id="hhg:XM38_025210"/>
<sequence length="268" mass="30819">MKNVIILGSGRSGTSMVTGTLVKAGYFMGDDLWKAREANPKGFFEDREINSINEELLAPLIPPRIRIPASHRLKLPIKHLRQHQPIRQQRWLACIPVNASIPISVDLAGKIQKITAREPYCLKDPRFSYTLPAWKPYLKDTVFVCVFRDPASTSNSILKECSGVWHLSNSSTGIRISRRRALQIWTLMYQHILEKHYPTGGKWLFMHYNQALTSEGLSRLESFVQAPVDYSFPNPSIRRTFSREQVPKKANQIYQELCKLAEYEDLDF</sequence>
<dbReference type="OrthoDB" id="9816424at2"/>
<dbReference type="InterPro" id="IPR027417">
    <property type="entry name" value="P-loop_NTPase"/>
</dbReference>
<evidence type="ECO:0008006" key="3">
    <source>
        <dbReference type="Google" id="ProtNLM"/>
    </source>
</evidence>
<gene>
    <name evidence="1" type="ORF">XM38_025210</name>
</gene>